<dbReference type="PANTHER" id="PTHR47506">
    <property type="entry name" value="TRANSCRIPTIONAL REGULATORY PROTEIN"/>
    <property type="match status" value="1"/>
</dbReference>
<feature type="region of interest" description="Disordered" evidence="5">
    <location>
        <begin position="1"/>
        <end position="30"/>
    </location>
</feature>
<dbReference type="PROSITE" id="PS50977">
    <property type="entry name" value="HTH_TETR_2"/>
    <property type="match status" value="1"/>
</dbReference>
<dbReference type="InterPro" id="IPR009057">
    <property type="entry name" value="Homeodomain-like_sf"/>
</dbReference>
<evidence type="ECO:0000256" key="2">
    <source>
        <dbReference type="ARBA" id="ARBA00023125"/>
    </source>
</evidence>
<dbReference type="RefSeq" id="WP_331790588.1">
    <property type="nucleotide sequence ID" value="NZ_BAAAUO010000003.1"/>
</dbReference>
<dbReference type="PRINTS" id="PR00455">
    <property type="entry name" value="HTHTETR"/>
</dbReference>
<evidence type="ECO:0000256" key="4">
    <source>
        <dbReference type="PROSITE-ProRule" id="PRU00335"/>
    </source>
</evidence>
<dbReference type="PANTHER" id="PTHR47506:SF1">
    <property type="entry name" value="HTH-TYPE TRANSCRIPTIONAL REGULATOR YJDC"/>
    <property type="match status" value="1"/>
</dbReference>
<keyword evidence="8" id="KW-1185">Reference proteome</keyword>
<dbReference type="InterPro" id="IPR036271">
    <property type="entry name" value="Tet_transcr_reg_TetR-rel_C_sf"/>
</dbReference>
<keyword evidence="3" id="KW-0804">Transcription</keyword>
<dbReference type="SUPFAM" id="SSF46689">
    <property type="entry name" value="Homeodomain-like"/>
    <property type="match status" value="1"/>
</dbReference>
<dbReference type="SUPFAM" id="SSF48498">
    <property type="entry name" value="Tetracyclin repressor-like, C-terminal domain"/>
    <property type="match status" value="1"/>
</dbReference>
<keyword evidence="1" id="KW-0805">Transcription regulation</keyword>
<evidence type="ECO:0000256" key="3">
    <source>
        <dbReference type="ARBA" id="ARBA00023163"/>
    </source>
</evidence>
<gene>
    <name evidence="7" type="ORF">V2V91_02000</name>
</gene>
<feature type="compositionally biased region" description="Basic and acidic residues" evidence="5">
    <location>
        <begin position="1"/>
        <end position="14"/>
    </location>
</feature>
<reference evidence="7 8" key="1">
    <citation type="submission" date="2024-01" db="EMBL/GenBank/DDBJ databases">
        <title>the genome sequence of strain Microbacterium schleiferi NBRC 15075.</title>
        <authorList>
            <person name="Ding Y."/>
            <person name="Zhang G."/>
        </authorList>
    </citation>
    <scope>NUCLEOTIDE SEQUENCE [LARGE SCALE GENOMIC DNA]</scope>
    <source>
        <strain evidence="7 8">NBRC 15075</strain>
    </source>
</reference>
<dbReference type="Gene3D" id="1.10.357.10">
    <property type="entry name" value="Tetracycline Repressor, domain 2"/>
    <property type="match status" value="1"/>
</dbReference>
<feature type="domain" description="HTH tetR-type" evidence="6">
    <location>
        <begin position="28"/>
        <end position="88"/>
    </location>
</feature>
<proteinExistence type="predicted"/>
<accession>A0ABU7V2K2</accession>
<dbReference type="Pfam" id="PF00440">
    <property type="entry name" value="TetR_N"/>
    <property type="match status" value="1"/>
</dbReference>
<evidence type="ECO:0000256" key="5">
    <source>
        <dbReference type="SAM" id="MobiDB-lite"/>
    </source>
</evidence>
<protein>
    <submittedName>
        <fullName evidence="7">TetR/AcrR family transcriptional regulator</fullName>
    </submittedName>
</protein>
<keyword evidence="2 4" id="KW-0238">DNA-binding</keyword>
<evidence type="ECO:0000313" key="7">
    <source>
        <dbReference type="EMBL" id="MEF2253909.1"/>
    </source>
</evidence>
<comment type="caution">
    <text evidence="7">The sequence shown here is derived from an EMBL/GenBank/DDBJ whole genome shotgun (WGS) entry which is preliminary data.</text>
</comment>
<dbReference type="EMBL" id="JAZHOV010000001">
    <property type="protein sequence ID" value="MEF2253909.1"/>
    <property type="molecule type" value="Genomic_DNA"/>
</dbReference>
<sequence length="218" mass="23344">MTTRPAEGEKDPAPRRAGRPPGPTAQGEASRAQVIDAAAAVFARLGYDRARMSDIVQASGLSKGAVYFYFDSKESLAVAVLASRQEQWITGVAQLLAAAEPGLPRLRALLPAMLTLHRRDPDAWVIARLSQTLAQTEATRDVAAASMRRWIDLVAEVISSADPPEGTDPRDLARVVVGAFDGLKTLIDIVGEDPASVQHQLARAGALLERMLIATISR</sequence>
<evidence type="ECO:0000256" key="1">
    <source>
        <dbReference type="ARBA" id="ARBA00023015"/>
    </source>
</evidence>
<dbReference type="Gene3D" id="1.10.10.60">
    <property type="entry name" value="Homeodomain-like"/>
    <property type="match status" value="1"/>
</dbReference>
<dbReference type="InterPro" id="IPR001647">
    <property type="entry name" value="HTH_TetR"/>
</dbReference>
<name>A0ABU7V2K2_9MICO</name>
<organism evidence="7 8">
    <name type="scientific">Microbacterium schleiferi</name>
    <dbReference type="NCBI Taxonomy" id="69362"/>
    <lineage>
        <taxon>Bacteria</taxon>
        <taxon>Bacillati</taxon>
        <taxon>Actinomycetota</taxon>
        <taxon>Actinomycetes</taxon>
        <taxon>Micrococcales</taxon>
        <taxon>Microbacteriaceae</taxon>
        <taxon>Microbacterium</taxon>
    </lineage>
</organism>
<evidence type="ECO:0000313" key="8">
    <source>
        <dbReference type="Proteomes" id="UP001351900"/>
    </source>
</evidence>
<feature type="DNA-binding region" description="H-T-H motif" evidence="4">
    <location>
        <begin position="51"/>
        <end position="70"/>
    </location>
</feature>
<evidence type="ECO:0000259" key="6">
    <source>
        <dbReference type="PROSITE" id="PS50977"/>
    </source>
</evidence>
<dbReference type="Proteomes" id="UP001351900">
    <property type="component" value="Unassembled WGS sequence"/>
</dbReference>